<dbReference type="RefSeq" id="WP_380029043.1">
    <property type="nucleotide sequence ID" value="NZ_JBHSHC010000153.1"/>
</dbReference>
<feature type="transmembrane region" description="Helical" evidence="5">
    <location>
        <begin position="7"/>
        <end position="32"/>
    </location>
</feature>
<keyword evidence="8" id="KW-1185">Reference proteome</keyword>
<evidence type="ECO:0000256" key="2">
    <source>
        <dbReference type="ARBA" id="ARBA00022692"/>
    </source>
</evidence>
<dbReference type="Proteomes" id="UP001596002">
    <property type="component" value="Unassembled WGS sequence"/>
</dbReference>
<dbReference type="InterPro" id="IPR051533">
    <property type="entry name" value="WaaL-like"/>
</dbReference>
<evidence type="ECO:0000313" key="8">
    <source>
        <dbReference type="Proteomes" id="UP001596002"/>
    </source>
</evidence>
<feature type="domain" description="O-antigen ligase-related" evidence="6">
    <location>
        <begin position="256"/>
        <end position="384"/>
    </location>
</feature>
<dbReference type="PANTHER" id="PTHR37422:SF13">
    <property type="entry name" value="LIPOPOLYSACCHARIDE BIOSYNTHESIS PROTEIN PA4999-RELATED"/>
    <property type="match status" value="1"/>
</dbReference>
<keyword evidence="7" id="KW-0436">Ligase</keyword>
<feature type="transmembrane region" description="Helical" evidence="5">
    <location>
        <begin position="132"/>
        <end position="150"/>
    </location>
</feature>
<feature type="transmembrane region" description="Helical" evidence="5">
    <location>
        <begin position="226"/>
        <end position="244"/>
    </location>
</feature>
<dbReference type="EMBL" id="JBHSHC010000153">
    <property type="protein sequence ID" value="MFC4769942.1"/>
    <property type="molecule type" value="Genomic_DNA"/>
</dbReference>
<keyword evidence="2 5" id="KW-0812">Transmembrane</keyword>
<feature type="transmembrane region" description="Helical" evidence="5">
    <location>
        <begin position="295"/>
        <end position="315"/>
    </location>
</feature>
<protein>
    <submittedName>
        <fullName evidence="7">O-antigen ligase family protein</fullName>
    </submittedName>
</protein>
<name>A0ABV9Q8V6_9BACL</name>
<evidence type="ECO:0000256" key="4">
    <source>
        <dbReference type="ARBA" id="ARBA00023136"/>
    </source>
</evidence>
<feature type="transmembrane region" description="Helical" evidence="5">
    <location>
        <begin position="83"/>
        <end position="106"/>
    </location>
</feature>
<gene>
    <name evidence="7" type="ORF">ACFO8Q_21895</name>
</gene>
<dbReference type="PANTHER" id="PTHR37422">
    <property type="entry name" value="TEICHURONIC ACID BIOSYNTHESIS PROTEIN TUAE"/>
    <property type="match status" value="1"/>
</dbReference>
<feature type="transmembrane region" description="Helical" evidence="5">
    <location>
        <begin position="52"/>
        <end position="71"/>
    </location>
</feature>
<sequence length="466" mass="51756">MTITAIGWILIPVSLLLFLMAPRWLYILMVFFIPFSATAVANFESASSGSGLQIAMFCGFLWIVSVLLQTIKSGNIKVPALQSFSIILLMAFMTIVLVSLIMPIMIDGDLLVESANLYSSEVTALTFTSRHITQTLYLAYGIIITILVATKNTQLSQFVSSLKAYVLSGIFVSLWGWLQFIFDKIDIPYPYFIFNNNINPAAQGFTGEFLDLNLKRISSVAVEPSILSQFLLTVVPIVLVAVLTKRTILSPFLDRFSLVIMSSILILSTAATAYIGLLVMLFVILLISFRLKFRLLRIWGIISLTLVCGVIYLVTPKVQILTSNLLFDKLNTGSGLERLASIETAWEYFLDYPFLGVGWGSVTSHDLIVNILVNTGILGLVLFIMMTWYILNRLLLSIKRYNNGTKSDGIMCWAGALAASLITCLFINVLTGFTYVFGHIWFIFGMTIAATSIIDVNAYKSNKLTK</sequence>
<accession>A0ABV9Q8V6</accession>
<reference evidence="8" key="1">
    <citation type="journal article" date="2019" name="Int. J. Syst. Evol. Microbiol.">
        <title>The Global Catalogue of Microorganisms (GCM) 10K type strain sequencing project: providing services to taxonomists for standard genome sequencing and annotation.</title>
        <authorList>
            <consortium name="The Broad Institute Genomics Platform"/>
            <consortium name="The Broad Institute Genome Sequencing Center for Infectious Disease"/>
            <person name="Wu L."/>
            <person name="Ma J."/>
        </authorList>
    </citation>
    <scope>NUCLEOTIDE SEQUENCE [LARGE SCALE GENOMIC DNA]</scope>
    <source>
        <strain evidence="8">WYCCWR 12678</strain>
    </source>
</reference>
<comment type="subcellular location">
    <subcellularLocation>
        <location evidence="1">Membrane</location>
        <topology evidence="1">Multi-pass membrane protein</topology>
    </subcellularLocation>
</comment>
<evidence type="ECO:0000256" key="1">
    <source>
        <dbReference type="ARBA" id="ARBA00004141"/>
    </source>
</evidence>
<proteinExistence type="predicted"/>
<dbReference type="Pfam" id="PF04932">
    <property type="entry name" value="Wzy_C"/>
    <property type="match status" value="1"/>
</dbReference>
<organism evidence="7 8">
    <name type="scientific">Effusibacillus consociatus</name>
    <dbReference type="NCBI Taxonomy" id="1117041"/>
    <lineage>
        <taxon>Bacteria</taxon>
        <taxon>Bacillati</taxon>
        <taxon>Bacillota</taxon>
        <taxon>Bacilli</taxon>
        <taxon>Bacillales</taxon>
        <taxon>Alicyclobacillaceae</taxon>
        <taxon>Effusibacillus</taxon>
    </lineage>
</organism>
<feature type="transmembrane region" description="Helical" evidence="5">
    <location>
        <begin position="256"/>
        <end position="289"/>
    </location>
</feature>
<keyword evidence="3 5" id="KW-1133">Transmembrane helix</keyword>
<evidence type="ECO:0000259" key="6">
    <source>
        <dbReference type="Pfam" id="PF04932"/>
    </source>
</evidence>
<keyword evidence="4 5" id="KW-0472">Membrane</keyword>
<feature type="transmembrane region" description="Helical" evidence="5">
    <location>
        <begin position="367"/>
        <end position="391"/>
    </location>
</feature>
<evidence type="ECO:0000256" key="3">
    <source>
        <dbReference type="ARBA" id="ARBA00022989"/>
    </source>
</evidence>
<feature type="transmembrane region" description="Helical" evidence="5">
    <location>
        <begin position="439"/>
        <end position="459"/>
    </location>
</feature>
<comment type="caution">
    <text evidence="7">The sequence shown here is derived from an EMBL/GenBank/DDBJ whole genome shotgun (WGS) entry which is preliminary data.</text>
</comment>
<feature type="transmembrane region" description="Helical" evidence="5">
    <location>
        <begin position="412"/>
        <end position="433"/>
    </location>
</feature>
<dbReference type="GO" id="GO:0016874">
    <property type="term" value="F:ligase activity"/>
    <property type="evidence" value="ECO:0007669"/>
    <property type="project" value="UniProtKB-KW"/>
</dbReference>
<dbReference type="InterPro" id="IPR007016">
    <property type="entry name" value="O-antigen_ligase-rel_domated"/>
</dbReference>
<evidence type="ECO:0000256" key="5">
    <source>
        <dbReference type="SAM" id="Phobius"/>
    </source>
</evidence>
<evidence type="ECO:0000313" key="7">
    <source>
        <dbReference type="EMBL" id="MFC4769942.1"/>
    </source>
</evidence>